<dbReference type="STRING" id="767817.Desgi_2906"/>
<proteinExistence type="predicted"/>
<reference evidence="1 2" key="1">
    <citation type="submission" date="2012-01" db="EMBL/GenBank/DDBJ databases">
        <title>Complete sequence of Desulfotomaculum gibsoniae DSM 7213.</title>
        <authorList>
            <consortium name="US DOE Joint Genome Institute"/>
            <person name="Lucas S."/>
            <person name="Han J."/>
            <person name="Lapidus A."/>
            <person name="Cheng J.-F."/>
            <person name="Goodwin L."/>
            <person name="Pitluck S."/>
            <person name="Peters L."/>
            <person name="Ovchinnikova G."/>
            <person name="Teshima H."/>
            <person name="Detter J.C."/>
            <person name="Han C."/>
            <person name="Tapia R."/>
            <person name="Land M."/>
            <person name="Hauser L."/>
            <person name="Kyrpides N."/>
            <person name="Ivanova N."/>
            <person name="Pagani I."/>
            <person name="Parshina S."/>
            <person name="Plugge C."/>
            <person name="Muyzer G."/>
            <person name="Kuever J."/>
            <person name="Ivanova A."/>
            <person name="Nazina T."/>
            <person name="Klenk H.-P."/>
            <person name="Brambilla E."/>
            <person name="Spring S."/>
            <person name="Stams A.F."/>
            <person name="Woyke T."/>
        </authorList>
    </citation>
    <scope>NUCLEOTIDE SEQUENCE [LARGE SCALE GENOMIC DNA]</scope>
    <source>
        <strain evidence="1 2">DSM 7213</strain>
    </source>
</reference>
<organism evidence="1 2">
    <name type="scientific">Desulfoscipio gibsoniae DSM 7213</name>
    <dbReference type="NCBI Taxonomy" id="767817"/>
    <lineage>
        <taxon>Bacteria</taxon>
        <taxon>Bacillati</taxon>
        <taxon>Bacillota</taxon>
        <taxon>Clostridia</taxon>
        <taxon>Eubacteriales</taxon>
        <taxon>Desulfallaceae</taxon>
        <taxon>Desulfoscipio</taxon>
    </lineage>
</organism>
<dbReference type="InterPro" id="IPR022453">
    <property type="entry name" value="Znf_MqsA-type"/>
</dbReference>
<protein>
    <submittedName>
        <fullName evidence="1">YgiT-type zinc finger domain protein</fullName>
    </submittedName>
</protein>
<sequence length="122" mass="14251">MAKICRCGGETSVKNIKIERNIGGRRITFHNVPVTICQNCNEQYLSSKVLKQMDRLLTKNSESDQINYSIDPVEQKLYQILKNLEERDIIPPRNKVDMPISVSDIYYAMDRISKLREEQLYI</sequence>
<evidence type="ECO:0000313" key="1">
    <source>
        <dbReference type="EMBL" id="AGL02304.1"/>
    </source>
</evidence>
<dbReference type="EMBL" id="CP003273">
    <property type="protein sequence ID" value="AGL02304.1"/>
    <property type="molecule type" value="Genomic_DNA"/>
</dbReference>
<gene>
    <name evidence="1" type="ORF">Desgi_2906</name>
</gene>
<dbReference type="eggNOG" id="ENOG5034A3Y">
    <property type="taxonomic scope" value="Bacteria"/>
</dbReference>
<dbReference type="Proteomes" id="UP000013520">
    <property type="component" value="Chromosome"/>
</dbReference>
<dbReference type="HOGENOM" id="CLU_2024514_0_0_9"/>
<dbReference type="OrthoDB" id="2666319at2"/>
<name>R4KI63_9FIRM</name>
<dbReference type="KEGG" id="dgi:Desgi_2906"/>
<dbReference type="NCBIfam" id="TIGR03831">
    <property type="entry name" value="YgiT_finger"/>
    <property type="match status" value="1"/>
</dbReference>
<accession>R4KI63</accession>
<keyword evidence="2" id="KW-1185">Reference proteome</keyword>
<dbReference type="AlphaFoldDB" id="R4KI63"/>
<dbReference type="Gene3D" id="3.10.20.860">
    <property type="match status" value="1"/>
</dbReference>
<evidence type="ECO:0000313" key="2">
    <source>
        <dbReference type="Proteomes" id="UP000013520"/>
    </source>
</evidence>
<dbReference type="RefSeq" id="WP_006520845.1">
    <property type="nucleotide sequence ID" value="NC_021184.1"/>
</dbReference>